<gene>
    <name evidence="2" type="ORF">MBLL_04250</name>
</gene>
<keyword evidence="1" id="KW-0472">Membrane</keyword>
<dbReference type="Pfam" id="PF12679">
    <property type="entry name" value="ABC2_membrane_2"/>
    <property type="match status" value="1"/>
</dbReference>
<sequence length="464" mass="49954">MRQLAAELARTASDARLRWIGAVLVLLLTAAGLGAWRDSKRYAGEVAQVAAAERARWLGQDAKNPHSADHFGLWVFRPSAPLAVLDPGTEPYTGRMVRIEAHVFNDAVYRAIQDAGPLARSGIGSVADIVQLVVPLAAILLGFSAFATDRERGTLRLALGNGVPPGRLFATRFAALFAALALVAGLPLLGTGALAVMSQDHAGWQVVPRLLTWVTAQLAYAAVFLLLAMLVSLVARTSRGALAASLAAWALLCVAAPRLAVVGVDAVVPALSYREVRARIEAGFRSHRTAEANDVRTREVLARYGVTDPDELPVDLRGLMMSENESHNFAVYDRELGAFFDSLATQDRALAWAGLLSPRVALQALSQTLAGTDFAQHAHFVWAAEAYRRRISERMNAEIRDHPQRDGTTLVAGPDLWGEIPPFVPRPSSFASTLADARVPALVLALWLGLMAALCLPLVRRLKP</sequence>
<keyword evidence="1" id="KW-1133">Transmembrane helix</keyword>
<dbReference type="EMBL" id="LR743511">
    <property type="protein sequence ID" value="CAA2145129.1"/>
    <property type="molecule type" value="Genomic_DNA"/>
</dbReference>
<accession>A0A679KHL7</accession>
<reference evidence="2" key="1">
    <citation type="submission" date="2019-12" db="EMBL/GenBank/DDBJ databases">
        <authorList>
            <person name="Cremers G."/>
        </authorList>
    </citation>
    <scope>NUCLEOTIDE SEQUENCE</scope>
    <source>
        <strain evidence="2">Mbul2</strain>
    </source>
</reference>
<feature type="transmembrane region" description="Helical" evidence="1">
    <location>
        <begin position="210"/>
        <end position="234"/>
    </location>
</feature>
<dbReference type="RefSeq" id="WP_339163547.1">
    <property type="nucleotide sequence ID" value="NZ_LR743511.1"/>
</dbReference>
<evidence type="ECO:0008006" key="3">
    <source>
        <dbReference type="Google" id="ProtNLM"/>
    </source>
</evidence>
<organism evidence="2">
    <name type="scientific">Methylobacterium bullatum</name>
    <dbReference type="NCBI Taxonomy" id="570505"/>
    <lineage>
        <taxon>Bacteria</taxon>
        <taxon>Pseudomonadati</taxon>
        <taxon>Pseudomonadota</taxon>
        <taxon>Alphaproteobacteria</taxon>
        <taxon>Hyphomicrobiales</taxon>
        <taxon>Methylobacteriaceae</taxon>
        <taxon>Methylobacterium</taxon>
    </lineage>
</organism>
<evidence type="ECO:0000313" key="2">
    <source>
        <dbReference type="EMBL" id="CAA2145129.1"/>
    </source>
</evidence>
<protein>
    <recommendedName>
        <fullName evidence="3">DUF3526 domain-containing protein</fullName>
    </recommendedName>
</protein>
<dbReference type="PANTHER" id="PTHR43471:SF1">
    <property type="entry name" value="ABC TRANSPORTER PERMEASE PROTEIN NOSY-RELATED"/>
    <property type="match status" value="1"/>
</dbReference>
<feature type="transmembrane region" description="Helical" evidence="1">
    <location>
        <begin position="439"/>
        <end position="459"/>
    </location>
</feature>
<proteinExistence type="predicted"/>
<dbReference type="InterPro" id="IPR021913">
    <property type="entry name" value="DUF3526"/>
</dbReference>
<dbReference type="Pfam" id="PF12040">
    <property type="entry name" value="DUF3526"/>
    <property type="match status" value="1"/>
</dbReference>
<keyword evidence="1" id="KW-0812">Transmembrane</keyword>
<feature type="transmembrane region" description="Helical" evidence="1">
    <location>
        <begin position="129"/>
        <end position="148"/>
    </location>
</feature>
<dbReference type="GO" id="GO:0005886">
    <property type="term" value="C:plasma membrane"/>
    <property type="evidence" value="ECO:0007669"/>
    <property type="project" value="UniProtKB-SubCell"/>
</dbReference>
<dbReference type="PANTHER" id="PTHR43471">
    <property type="entry name" value="ABC TRANSPORTER PERMEASE"/>
    <property type="match status" value="1"/>
</dbReference>
<dbReference type="AlphaFoldDB" id="A0A679KHL7"/>
<feature type="transmembrane region" description="Helical" evidence="1">
    <location>
        <begin position="169"/>
        <end position="190"/>
    </location>
</feature>
<feature type="transmembrane region" description="Helical" evidence="1">
    <location>
        <begin position="17"/>
        <end position="36"/>
    </location>
</feature>
<evidence type="ECO:0000256" key="1">
    <source>
        <dbReference type="SAM" id="Phobius"/>
    </source>
</evidence>
<name>A0A679KHL7_9HYPH</name>
<feature type="transmembrane region" description="Helical" evidence="1">
    <location>
        <begin position="246"/>
        <end position="271"/>
    </location>
</feature>
<dbReference type="GO" id="GO:0140359">
    <property type="term" value="F:ABC-type transporter activity"/>
    <property type="evidence" value="ECO:0007669"/>
    <property type="project" value="InterPro"/>
</dbReference>